<protein>
    <submittedName>
        <fullName evidence="2">Uncharacterized protein</fullName>
    </submittedName>
</protein>
<proteinExistence type="predicted"/>
<comment type="caution">
    <text evidence="2">The sequence shown here is derived from an EMBL/GenBank/DDBJ whole genome shotgun (WGS) entry which is preliminary data.</text>
</comment>
<organism evidence="2 3">
    <name type="scientific">Trifolium medium</name>
    <dbReference type="NCBI Taxonomy" id="97028"/>
    <lineage>
        <taxon>Eukaryota</taxon>
        <taxon>Viridiplantae</taxon>
        <taxon>Streptophyta</taxon>
        <taxon>Embryophyta</taxon>
        <taxon>Tracheophyta</taxon>
        <taxon>Spermatophyta</taxon>
        <taxon>Magnoliopsida</taxon>
        <taxon>eudicotyledons</taxon>
        <taxon>Gunneridae</taxon>
        <taxon>Pentapetalae</taxon>
        <taxon>rosids</taxon>
        <taxon>fabids</taxon>
        <taxon>Fabales</taxon>
        <taxon>Fabaceae</taxon>
        <taxon>Papilionoideae</taxon>
        <taxon>50 kb inversion clade</taxon>
        <taxon>NPAAA clade</taxon>
        <taxon>Hologalegina</taxon>
        <taxon>IRL clade</taxon>
        <taxon>Trifolieae</taxon>
        <taxon>Trifolium</taxon>
    </lineage>
</organism>
<accession>A0A392VP37</accession>
<dbReference type="AlphaFoldDB" id="A0A392VP37"/>
<evidence type="ECO:0000313" key="3">
    <source>
        <dbReference type="Proteomes" id="UP000265520"/>
    </source>
</evidence>
<sequence length="26" mass="3104">MTEVRANPTRMEIEDEDPIKPEMDRT</sequence>
<dbReference type="Proteomes" id="UP000265520">
    <property type="component" value="Unassembled WGS sequence"/>
</dbReference>
<dbReference type="EMBL" id="LXQA011236276">
    <property type="protein sequence ID" value="MCI90144.1"/>
    <property type="molecule type" value="Genomic_DNA"/>
</dbReference>
<feature type="region of interest" description="Disordered" evidence="1">
    <location>
        <begin position="1"/>
        <end position="26"/>
    </location>
</feature>
<evidence type="ECO:0000256" key="1">
    <source>
        <dbReference type="SAM" id="MobiDB-lite"/>
    </source>
</evidence>
<keyword evidence="3" id="KW-1185">Reference proteome</keyword>
<name>A0A392VP37_9FABA</name>
<evidence type="ECO:0000313" key="2">
    <source>
        <dbReference type="EMBL" id="MCI90144.1"/>
    </source>
</evidence>
<feature type="non-terminal residue" evidence="2">
    <location>
        <position position="26"/>
    </location>
</feature>
<reference evidence="2 3" key="1">
    <citation type="journal article" date="2018" name="Front. Plant Sci.">
        <title>Red Clover (Trifolium pratense) and Zigzag Clover (T. medium) - A Picture of Genomic Similarities and Differences.</title>
        <authorList>
            <person name="Dluhosova J."/>
            <person name="Istvanek J."/>
            <person name="Nedelnik J."/>
            <person name="Repkova J."/>
        </authorList>
    </citation>
    <scope>NUCLEOTIDE SEQUENCE [LARGE SCALE GENOMIC DNA]</scope>
    <source>
        <strain evidence="3">cv. 10/8</strain>
        <tissue evidence="2">Leaf</tissue>
    </source>
</reference>